<dbReference type="Proteomes" id="UP001281147">
    <property type="component" value="Unassembled WGS sequence"/>
</dbReference>
<dbReference type="EMBL" id="JAUTXU010000076">
    <property type="protein sequence ID" value="KAK3711455.1"/>
    <property type="molecule type" value="Genomic_DNA"/>
</dbReference>
<name>A0ACC3N7G2_9PEZI</name>
<reference evidence="1" key="1">
    <citation type="submission" date="2023-07" db="EMBL/GenBank/DDBJ databases">
        <title>Black Yeasts Isolated from many extreme environments.</title>
        <authorList>
            <person name="Coleine C."/>
            <person name="Stajich J.E."/>
            <person name="Selbmann L."/>
        </authorList>
    </citation>
    <scope>NUCLEOTIDE SEQUENCE</scope>
    <source>
        <strain evidence="1">CCFEE 5714</strain>
    </source>
</reference>
<sequence length="411" mass="43725">MSYGPILAEESLENYFGLFLWLPLVLACILYYLSLTPAIESFGPLLGAAIVGDASAQGAHTSTCSSSSAGDISAPVSSAPLSIASTSSDAASAPSSNRSSYKKFSWERTSPPTRLPGRQWPAISDAESAGIAQWALDRPSQADLRRAKHDAAVARVVKHVAFADRVTKIPPPPPSLASADQTPLKRLQAALGEPDCSLFVPLKQRYAQASIYNGNISAARVEMQQARPASYQQSAPPVFALPVANAAPAPPPSTAPSAPPAGNAAPPPPTTGPAPYNPAFPFGGGPAAPPPTTTTAPRANPLDSMSLLSAQNRVQQTMQDFSEWVDRLHTASNRDGAARAWQDATRTPQKRQVIIKFKDTLDNICDWARLPEGGVDEAKLSKAIWEDRGLVGKRMEDLVQTFTIEAMFFTE</sequence>
<gene>
    <name evidence="1" type="ORF">LTR37_009634</name>
</gene>
<comment type="caution">
    <text evidence="1">The sequence shown here is derived from an EMBL/GenBank/DDBJ whole genome shotgun (WGS) entry which is preliminary data.</text>
</comment>
<evidence type="ECO:0000313" key="1">
    <source>
        <dbReference type="EMBL" id="KAK3711455.1"/>
    </source>
</evidence>
<accession>A0ACC3N7G2</accession>
<keyword evidence="2" id="KW-1185">Reference proteome</keyword>
<evidence type="ECO:0000313" key="2">
    <source>
        <dbReference type="Proteomes" id="UP001281147"/>
    </source>
</evidence>
<organism evidence="1 2">
    <name type="scientific">Vermiconidia calcicola</name>
    <dbReference type="NCBI Taxonomy" id="1690605"/>
    <lineage>
        <taxon>Eukaryota</taxon>
        <taxon>Fungi</taxon>
        <taxon>Dikarya</taxon>
        <taxon>Ascomycota</taxon>
        <taxon>Pezizomycotina</taxon>
        <taxon>Dothideomycetes</taxon>
        <taxon>Dothideomycetidae</taxon>
        <taxon>Mycosphaerellales</taxon>
        <taxon>Extremaceae</taxon>
        <taxon>Vermiconidia</taxon>
    </lineage>
</organism>
<protein>
    <submittedName>
        <fullName evidence="1">Uncharacterized protein</fullName>
    </submittedName>
</protein>
<proteinExistence type="predicted"/>